<dbReference type="InterPro" id="IPR013780">
    <property type="entry name" value="Glyco_hydro_b"/>
</dbReference>
<dbReference type="InterPro" id="IPR001139">
    <property type="entry name" value="Glyco_hydro_30"/>
</dbReference>
<protein>
    <submittedName>
        <fullName evidence="7">Glucosylceramidase</fullName>
        <ecNumber evidence="7">3.2.1.45</ecNumber>
    </submittedName>
</protein>
<evidence type="ECO:0000256" key="1">
    <source>
        <dbReference type="ARBA" id="ARBA00005382"/>
    </source>
</evidence>
<feature type="signal peptide" evidence="4">
    <location>
        <begin position="1"/>
        <end position="20"/>
    </location>
</feature>
<evidence type="ECO:0000256" key="4">
    <source>
        <dbReference type="SAM" id="SignalP"/>
    </source>
</evidence>
<dbReference type="SUPFAM" id="SSF51445">
    <property type="entry name" value="(Trans)glycosidases"/>
    <property type="match status" value="1"/>
</dbReference>
<evidence type="ECO:0000313" key="8">
    <source>
        <dbReference type="Proteomes" id="UP001183585"/>
    </source>
</evidence>
<dbReference type="InterPro" id="IPR033452">
    <property type="entry name" value="GH30_C"/>
</dbReference>
<dbReference type="SUPFAM" id="SSF51011">
    <property type="entry name" value="Glycosyl hydrolase domain"/>
    <property type="match status" value="1"/>
</dbReference>
<dbReference type="InterPro" id="IPR039514">
    <property type="entry name" value="6GAL-like"/>
</dbReference>
<dbReference type="Pfam" id="PF14587">
    <property type="entry name" value="Glyco_hydr_30_2"/>
    <property type="match status" value="1"/>
</dbReference>
<keyword evidence="3 7" id="KW-0378">Hydrolase</keyword>
<evidence type="ECO:0000259" key="5">
    <source>
        <dbReference type="Pfam" id="PF14587"/>
    </source>
</evidence>
<feature type="chain" id="PRO_5046200374" evidence="4">
    <location>
        <begin position="21"/>
        <end position="479"/>
    </location>
</feature>
<dbReference type="PANTHER" id="PTHR11069:SF23">
    <property type="entry name" value="LYSOSOMAL ACID GLUCOSYLCERAMIDASE"/>
    <property type="match status" value="1"/>
</dbReference>
<evidence type="ECO:0000313" key="7">
    <source>
        <dbReference type="EMBL" id="MDR7385574.1"/>
    </source>
</evidence>
<accession>A0ABU2CW58</accession>
<dbReference type="Gene3D" id="3.20.20.80">
    <property type="entry name" value="Glycosidases"/>
    <property type="match status" value="1"/>
</dbReference>
<dbReference type="PANTHER" id="PTHR11069">
    <property type="entry name" value="GLUCOSYLCERAMIDASE"/>
    <property type="match status" value="1"/>
</dbReference>
<dbReference type="EMBL" id="JAVDYE010000001">
    <property type="protein sequence ID" value="MDR7385574.1"/>
    <property type="molecule type" value="Genomic_DNA"/>
</dbReference>
<feature type="domain" description="Endo-beta-1,6-galactanase-like" evidence="5">
    <location>
        <begin position="120"/>
        <end position="250"/>
    </location>
</feature>
<evidence type="ECO:0000259" key="6">
    <source>
        <dbReference type="Pfam" id="PF17189"/>
    </source>
</evidence>
<dbReference type="Pfam" id="PF17189">
    <property type="entry name" value="Glyco_hydro_30C"/>
    <property type="match status" value="1"/>
</dbReference>
<comment type="caution">
    <text evidence="7">The sequence shown here is derived from an EMBL/GenBank/DDBJ whole genome shotgun (WGS) entry which is preliminary data.</text>
</comment>
<dbReference type="Gene3D" id="2.60.40.1180">
    <property type="entry name" value="Golgi alpha-mannosidase II"/>
    <property type="match status" value="1"/>
</dbReference>
<keyword evidence="7" id="KW-0326">Glycosidase</keyword>
<keyword evidence="8" id="KW-1185">Reference proteome</keyword>
<name>A0ABU2CW58_9MICO</name>
<evidence type="ECO:0000256" key="3">
    <source>
        <dbReference type="ARBA" id="ARBA00022801"/>
    </source>
</evidence>
<comment type="similarity">
    <text evidence="1">Belongs to the glycosyl hydrolase 30 family.</text>
</comment>
<organism evidence="7 8">
    <name type="scientific">Promicromonospora iranensis</name>
    <dbReference type="NCBI Taxonomy" id="1105144"/>
    <lineage>
        <taxon>Bacteria</taxon>
        <taxon>Bacillati</taxon>
        <taxon>Actinomycetota</taxon>
        <taxon>Actinomycetes</taxon>
        <taxon>Micrococcales</taxon>
        <taxon>Promicromonosporaceae</taxon>
        <taxon>Promicromonospora</taxon>
    </lineage>
</organism>
<dbReference type="RefSeq" id="WP_274998106.1">
    <property type="nucleotide sequence ID" value="NZ_JAJQQP010000021.1"/>
</dbReference>
<evidence type="ECO:0000256" key="2">
    <source>
        <dbReference type="ARBA" id="ARBA00022729"/>
    </source>
</evidence>
<reference evidence="7 8" key="1">
    <citation type="submission" date="2023-07" db="EMBL/GenBank/DDBJ databases">
        <title>Sequencing the genomes of 1000 actinobacteria strains.</title>
        <authorList>
            <person name="Klenk H.-P."/>
        </authorList>
    </citation>
    <scope>NUCLEOTIDE SEQUENCE [LARGE SCALE GENOMIC DNA]</scope>
    <source>
        <strain evidence="7 8">DSM 45554</strain>
    </source>
</reference>
<proteinExistence type="inferred from homology"/>
<gene>
    <name evidence="7" type="ORF">J2S48_005089</name>
</gene>
<dbReference type="InterPro" id="IPR017853">
    <property type="entry name" value="GH"/>
</dbReference>
<dbReference type="GO" id="GO:0004348">
    <property type="term" value="F:glucosylceramidase activity"/>
    <property type="evidence" value="ECO:0007669"/>
    <property type="project" value="UniProtKB-EC"/>
</dbReference>
<dbReference type="EC" id="3.2.1.45" evidence="7"/>
<keyword evidence="2 4" id="KW-0732">Signal</keyword>
<feature type="domain" description="Glycosyl hydrolase family 30 beta sandwich" evidence="6">
    <location>
        <begin position="390"/>
        <end position="474"/>
    </location>
</feature>
<dbReference type="Proteomes" id="UP001183585">
    <property type="component" value="Unassembled WGS sequence"/>
</dbReference>
<sequence>MRRALSVAVATAAATCLVGAALAPAAAGQVAAERRDPGTAIDLQPRDRHQTVEGFGFSSAFQRAALLHQISEPQRSEALDLLLGRDGAAPDILRIGIGGQSHDTYDVMLSIQPEDPGGPDAEPQYQWDGWDNGSVWFAQEARARGVDRFYGNAWTAPAYMKTNGSAVRGGALCGLSDASCASGDWTEAYANYLVAWADFYAEEGIDIESIAFTNEPDWNTSYESMLFTPEQAAEFTGILGPVAKKSGYGVVCCDSFGWEQGKPYLDALKADKKAWRHLDVFSSHSYASRSATPAGTDKPVWMSEWAASNTAAGWNENWDGGQGVSTDGIVMAEHMHDSLAEAGVTAYLWWLGVSQGASASLIQADVAGDTYRVSSRYYVFSAFSRFIDPGAVRFDAEHETDGLKVSAYRNPDGSRVVQLLNLNEAPVRTDIDLPRRVKTYLTDNEHDLERVDTIATSVRGSTELDLPARSLVTLVSGRG</sequence>